<evidence type="ECO:0000256" key="1">
    <source>
        <dbReference type="ARBA" id="ARBA00000847"/>
    </source>
</evidence>
<dbReference type="PRINTS" id="PR00502">
    <property type="entry name" value="NUDIXFAMILY"/>
</dbReference>
<protein>
    <recommendedName>
        <fullName evidence="4">GDP-mannose pyrophosphatase</fullName>
    </recommendedName>
    <alternativeName>
        <fullName evidence="6">GDP-mannose hydrolase</fullName>
    </alternativeName>
    <alternativeName>
        <fullName evidence="7">GDPMK</fullName>
    </alternativeName>
</protein>
<evidence type="ECO:0000256" key="6">
    <source>
        <dbReference type="ARBA" id="ARBA00032162"/>
    </source>
</evidence>
<dbReference type="InterPro" id="IPR020476">
    <property type="entry name" value="Nudix_hydrolase"/>
</dbReference>
<dbReference type="InterPro" id="IPR000086">
    <property type="entry name" value="NUDIX_hydrolase_dom"/>
</dbReference>
<dbReference type="GO" id="GO:0006753">
    <property type="term" value="P:nucleoside phosphate metabolic process"/>
    <property type="evidence" value="ECO:0007669"/>
    <property type="project" value="TreeGrafter"/>
</dbReference>
<dbReference type="InterPro" id="IPR015797">
    <property type="entry name" value="NUDIX_hydrolase-like_dom_sf"/>
</dbReference>
<dbReference type="EMBL" id="CP054257">
    <property type="protein sequence ID" value="QTQ12432.1"/>
    <property type="molecule type" value="Genomic_DNA"/>
</dbReference>
<dbReference type="Gene3D" id="3.90.79.10">
    <property type="entry name" value="Nucleoside Triphosphate Pyrophosphohydrolase"/>
    <property type="match status" value="1"/>
</dbReference>
<evidence type="ECO:0000256" key="8">
    <source>
        <dbReference type="RuleBase" id="RU003476"/>
    </source>
</evidence>
<evidence type="ECO:0000256" key="2">
    <source>
        <dbReference type="ARBA" id="ARBA00001946"/>
    </source>
</evidence>
<evidence type="ECO:0000256" key="3">
    <source>
        <dbReference type="ARBA" id="ARBA00007275"/>
    </source>
</evidence>
<name>A0A975ID38_9SPIR</name>
<evidence type="ECO:0000313" key="10">
    <source>
        <dbReference type="EMBL" id="QTQ12432.1"/>
    </source>
</evidence>
<comment type="catalytic activity">
    <reaction evidence="1">
        <text>GDP-alpha-D-mannose + H2O = alpha-D-mannose 1-phosphate + GMP + 2 H(+)</text>
        <dbReference type="Rhea" id="RHEA:27978"/>
        <dbReference type="ChEBI" id="CHEBI:15377"/>
        <dbReference type="ChEBI" id="CHEBI:15378"/>
        <dbReference type="ChEBI" id="CHEBI:57527"/>
        <dbReference type="ChEBI" id="CHEBI:58115"/>
        <dbReference type="ChEBI" id="CHEBI:58409"/>
    </reaction>
</comment>
<dbReference type="Proteomes" id="UP000671995">
    <property type="component" value="Chromosome"/>
</dbReference>
<sequence length="185" mass="21092">MDTKDDDKLAWHERSQKLLLKTPVMDITQTDSMSPDGEMCHYIVMNAPDWVITVPVLGDKLLMVRQWRHGEKNMSVEFPGGVSEKNETPEQAAERELKEETGYTANKMVFLGSVNPNPALMSNHVHIFAAYDLENSGEQSLDSDEYINLMKVSKKEVLKNLGTKEYQHALMSTAMAFFMRYENSI</sequence>
<evidence type="ECO:0000259" key="9">
    <source>
        <dbReference type="PROSITE" id="PS51462"/>
    </source>
</evidence>
<feature type="domain" description="Nudix hydrolase" evidence="9">
    <location>
        <begin position="35"/>
        <end position="176"/>
    </location>
</feature>
<dbReference type="SUPFAM" id="SSF55811">
    <property type="entry name" value="Nudix"/>
    <property type="match status" value="1"/>
</dbReference>
<reference evidence="10" key="1">
    <citation type="submission" date="2020-05" db="EMBL/GenBank/DDBJ databases">
        <authorList>
            <person name="Zeng H."/>
            <person name="Chan Y.K."/>
            <person name="Watt R.M."/>
        </authorList>
    </citation>
    <scope>NUCLEOTIDE SEQUENCE</scope>
    <source>
        <strain evidence="10">ATCC 700773</strain>
    </source>
</reference>
<dbReference type="GO" id="GO:0005829">
    <property type="term" value="C:cytosol"/>
    <property type="evidence" value="ECO:0007669"/>
    <property type="project" value="TreeGrafter"/>
</dbReference>
<dbReference type="AlphaFoldDB" id="A0A975ID38"/>
<dbReference type="PROSITE" id="PS51462">
    <property type="entry name" value="NUDIX"/>
    <property type="match status" value="1"/>
</dbReference>
<evidence type="ECO:0000256" key="7">
    <source>
        <dbReference type="ARBA" id="ARBA00032272"/>
    </source>
</evidence>
<dbReference type="PROSITE" id="PS00893">
    <property type="entry name" value="NUDIX_BOX"/>
    <property type="match status" value="1"/>
</dbReference>
<dbReference type="RefSeq" id="WP_210117145.1">
    <property type="nucleotide sequence ID" value="NZ_CP054257.1"/>
</dbReference>
<dbReference type="PANTHER" id="PTHR11839">
    <property type="entry name" value="UDP/ADP-SUGAR PYROPHOSPHATASE"/>
    <property type="match status" value="1"/>
</dbReference>
<organism evidence="10 11">
    <name type="scientific">Treponema parvum</name>
    <dbReference type="NCBI Taxonomy" id="138851"/>
    <lineage>
        <taxon>Bacteria</taxon>
        <taxon>Pseudomonadati</taxon>
        <taxon>Spirochaetota</taxon>
        <taxon>Spirochaetia</taxon>
        <taxon>Spirochaetales</taxon>
        <taxon>Treponemataceae</taxon>
        <taxon>Treponema</taxon>
    </lineage>
</organism>
<reference evidence="10" key="2">
    <citation type="journal article" date="2021" name="Microbiol. Resour. Announc.">
        <title>Complete Genome Sequences of Three Human Oral Treponema parvum Isolates.</title>
        <authorList>
            <person name="Zeng H."/>
            <person name="Watt R.M."/>
        </authorList>
    </citation>
    <scope>NUCLEOTIDE SEQUENCE</scope>
    <source>
        <strain evidence="10">ATCC 700773</strain>
    </source>
</reference>
<dbReference type="CDD" id="cd03424">
    <property type="entry name" value="NUDIX_ADPRase_Nudt5_UGPPase_Nudt14"/>
    <property type="match status" value="1"/>
</dbReference>
<comment type="cofactor">
    <cofactor evidence="2">
        <name>Mg(2+)</name>
        <dbReference type="ChEBI" id="CHEBI:18420"/>
    </cofactor>
</comment>
<dbReference type="GO" id="GO:0019693">
    <property type="term" value="P:ribose phosphate metabolic process"/>
    <property type="evidence" value="ECO:0007669"/>
    <property type="project" value="TreeGrafter"/>
</dbReference>
<gene>
    <name evidence="10" type="ORF">HRI96_09640</name>
</gene>
<keyword evidence="5 8" id="KW-0378">Hydrolase</keyword>
<dbReference type="PANTHER" id="PTHR11839:SF18">
    <property type="entry name" value="NUDIX HYDROLASE DOMAIN-CONTAINING PROTEIN"/>
    <property type="match status" value="1"/>
</dbReference>
<evidence type="ECO:0000256" key="4">
    <source>
        <dbReference type="ARBA" id="ARBA00016377"/>
    </source>
</evidence>
<dbReference type="Pfam" id="PF00293">
    <property type="entry name" value="NUDIX"/>
    <property type="match status" value="1"/>
</dbReference>
<dbReference type="InterPro" id="IPR020084">
    <property type="entry name" value="NUDIX_hydrolase_CS"/>
</dbReference>
<evidence type="ECO:0000256" key="5">
    <source>
        <dbReference type="ARBA" id="ARBA00022801"/>
    </source>
</evidence>
<evidence type="ECO:0000313" key="11">
    <source>
        <dbReference type="Proteomes" id="UP000671995"/>
    </source>
</evidence>
<dbReference type="GO" id="GO:0016462">
    <property type="term" value="F:pyrophosphatase activity"/>
    <property type="evidence" value="ECO:0007669"/>
    <property type="project" value="UniProtKB-ARBA"/>
</dbReference>
<proteinExistence type="inferred from homology"/>
<accession>A0A975ID38</accession>
<comment type="similarity">
    <text evidence="3">Belongs to the Nudix hydrolase family. NudK subfamily.</text>
</comment>